<dbReference type="AlphaFoldDB" id="A0A9W7GN17"/>
<dbReference type="EMBL" id="BRYA01000385">
    <property type="protein sequence ID" value="GMI48320.1"/>
    <property type="molecule type" value="Genomic_DNA"/>
</dbReference>
<comment type="caution">
    <text evidence="1">The sequence shown here is derived from an EMBL/GenBank/DDBJ whole genome shotgun (WGS) entry which is preliminary data.</text>
</comment>
<keyword evidence="2" id="KW-1185">Reference proteome</keyword>
<name>A0A9W7GN17_9STRA</name>
<accession>A0A9W7GN17</accession>
<gene>
    <name evidence="1" type="ORF">TrCOL_g10504</name>
</gene>
<evidence type="ECO:0000313" key="2">
    <source>
        <dbReference type="Proteomes" id="UP001165065"/>
    </source>
</evidence>
<organism evidence="1 2">
    <name type="scientific">Triparma columacea</name>
    <dbReference type="NCBI Taxonomy" id="722753"/>
    <lineage>
        <taxon>Eukaryota</taxon>
        <taxon>Sar</taxon>
        <taxon>Stramenopiles</taxon>
        <taxon>Ochrophyta</taxon>
        <taxon>Bolidophyceae</taxon>
        <taxon>Parmales</taxon>
        <taxon>Triparmaceae</taxon>
        <taxon>Triparma</taxon>
    </lineage>
</organism>
<sequence length="95" mass="11018">MTKRILHVVGGWDSTAREKQPEYAVCSISHGNSKWRKSDSMIRVNHWLVHICSVIEKRYGLIDVAVFSSNLQKVRGKAFHHPFESKVHIRVKSMF</sequence>
<proteinExistence type="predicted"/>
<protein>
    <submittedName>
        <fullName evidence="1">Uncharacterized protein</fullName>
    </submittedName>
</protein>
<dbReference type="Proteomes" id="UP001165065">
    <property type="component" value="Unassembled WGS sequence"/>
</dbReference>
<evidence type="ECO:0000313" key="1">
    <source>
        <dbReference type="EMBL" id="GMI48320.1"/>
    </source>
</evidence>
<reference evidence="2" key="1">
    <citation type="journal article" date="2023" name="Commun. Biol.">
        <title>Genome analysis of Parmales, the sister group of diatoms, reveals the evolutionary specialization of diatoms from phago-mixotrophs to photoautotrophs.</title>
        <authorList>
            <person name="Ban H."/>
            <person name="Sato S."/>
            <person name="Yoshikawa S."/>
            <person name="Yamada K."/>
            <person name="Nakamura Y."/>
            <person name="Ichinomiya M."/>
            <person name="Sato N."/>
            <person name="Blanc-Mathieu R."/>
            <person name="Endo H."/>
            <person name="Kuwata A."/>
            <person name="Ogata H."/>
        </authorList>
    </citation>
    <scope>NUCLEOTIDE SEQUENCE [LARGE SCALE GENOMIC DNA]</scope>
</reference>